<accession>A0ABT8SCG2</accession>
<gene>
    <name evidence="2" type="ORF">Q2T77_30440</name>
</gene>
<protein>
    <submittedName>
        <fullName evidence="2">Uncharacterized protein</fullName>
    </submittedName>
</protein>
<feature type="compositionally biased region" description="Basic and acidic residues" evidence="1">
    <location>
        <begin position="40"/>
        <end position="54"/>
    </location>
</feature>
<name>A0ABT8SCG2_9BURK</name>
<comment type="caution">
    <text evidence="2">The sequence shown here is derived from an EMBL/GenBank/DDBJ whole genome shotgun (WGS) entry which is preliminary data.</text>
</comment>
<evidence type="ECO:0000313" key="2">
    <source>
        <dbReference type="EMBL" id="MDO1536607.1"/>
    </source>
</evidence>
<dbReference type="Proteomes" id="UP001169027">
    <property type="component" value="Unassembled WGS sequence"/>
</dbReference>
<keyword evidence="3" id="KW-1185">Reference proteome</keyword>
<evidence type="ECO:0000313" key="3">
    <source>
        <dbReference type="Proteomes" id="UP001169027"/>
    </source>
</evidence>
<evidence type="ECO:0000256" key="1">
    <source>
        <dbReference type="SAM" id="MobiDB-lite"/>
    </source>
</evidence>
<proteinExistence type="predicted"/>
<sequence length="54" mass="6118">MMVNETQDNPQATPSSAAQEAGARAYEERRQGTQRLTLLRWRDPKDVHPAPRQG</sequence>
<reference evidence="2" key="1">
    <citation type="submission" date="2023-06" db="EMBL/GenBank/DDBJ databases">
        <authorList>
            <person name="Jiang Y."/>
            <person name="Liu Q."/>
        </authorList>
    </citation>
    <scope>NUCLEOTIDE SEQUENCE</scope>
    <source>
        <strain evidence="2">CGMCC 1.12090</strain>
    </source>
</reference>
<dbReference type="EMBL" id="JAUKVY010000029">
    <property type="protein sequence ID" value="MDO1536607.1"/>
    <property type="molecule type" value="Genomic_DNA"/>
</dbReference>
<dbReference type="RefSeq" id="WP_301814713.1">
    <property type="nucleotide sequence ID" value="NZ_JAUJZH010000029.1"/>
</dbReference>
<feature type="compositionally biased region" description="Polar residues" evidence="1">
    <location>
        <begin position="1"/>
        <end position="18"/>
    </location>
</feature>
<feature type="region of interest" description="Disordered" evidence="1">
    <location>
        <begin position="1"/>
        <end position="54"/>
    </location>
</feature>
<organism evidence="2 3">
    <name type="scientific">Variovorax ginsengisoli</name>
    <dbReference type="NCBI Taxonomy" id="363844"/>
    <lineage>
        <taxon>Bacteria</taxon>
        <taxon>Pseudomonadati</taxon>
        <taxon>Pseudomonadota</taxon>
        <taxon>Betaproteobacteria</taxon>
        <taxon>Burkholderiales</taxon>
        <taxon>Comamonadaceae</taxon>
        <taxon>Variovorax</taxon>
    </lineage>
</organism>